<feature type="compositionally biased region" description="Low complexity" evidence="1">
    <location>
        <begin position="16"/>
        <end position="26"/>
    </location>
</feature>
<feature type="compositionally biased region" description="Basic and acidic residues" evidence="1">
    <location>
        <begin position="27"/>
        <end position="42"/>
    </location>
</feature>
<proteinExistence type="predicted"/>
<feature type="region of interest" description="Disordered" evidence="1">
    <location>
        <begin position="1"/>
        <end position="42"/>
    </location>
</feature>
<evidence type="ECO:0000313" key="3">
    <source>
        <dbReference type="Proteomes" id="UP001470230"/>
    </source>
</evidence>
<dbReference type="Proteomes" id="UP001470230">
    <property type="component" value="Unassembled WGS sequence"/>
</dbReference>
<organism evidence="2 3">
    <name type="scientific">Tritrichomonas musculus</name>
    <dbReference type="NCBI Taxonomy" id="1915356"/>
    <lineage>
        <taxon>Eukaryota</taxon>
        <taxon>Metamonada</taxon>
        <taxon>Parabasalia</taxon>
        <taxon>Tritrichomonadida</taxon>
        <taxon>Tritrichomonadidae</taxon>
        <taxon>Tritrichomonas</taxon>
    </lineage>
</organism>
<keyword evidence="3" id="KW-1185">Reference proteome</keyword>
<evidence type="ECO:0000256" key="1">
    <source>
        <dbReference type="SAM" id="MobiDB-lite"/>
    </source>
</evidence>
<gene>
    <name evidence="2" type="ORF">M9Y10_037278</name>
</gene>
<sequence>MSRKPDGSSDPQKIDINLQNISSEQSSSKDENDNESNEKWNKPKDFDDLDFLQFEKFLDDDDIYRLAFNFDNNDNNDNNNTDFSNTNVFEFNNSLIDTYIETTQPNIDLNERSSLGTSTRGSKIKVDLSKDEHSFKEFFYKIFTTKARFPKKLVCRIHNIICKALKLPRISRNESRSIDLYFKNYSKESNRILIYLHQHKEELLGLVPELLNLK</sequence>
<reference evidence="2 3" key="1">
    <citation type="submission" date="2024-04" db="EMBL/GenBank/DDBJ databases">
        <title>Tritrichomonas musculus Genome.</title>
        <authorList>
            <person name="Alves-Ferreira E."/>
            <person name="Grigg M."/>
            <person name="Lorenzi H."/>
            <person name="Galac M."/>
        </authorList>
    </citation>
    <scope>NUCLEOTIDE SEQUENCE [LARGE SCALE GENOMIC DNA]</scope>
    <source>
        <strain evidence="2 3">EAF2021</strain>
    </source>
</reference>
<comment type="caution">
    <text evidence="2">The sequence shown here is derived from an EMBL/GenBank/DDBJ whole genome shotgun (WGS) entry which is preliminary data.</text>
</comment>
<accession>A0ABR2GS45</accession>
<evidence type="ECO:0000313" key="2">
    <source>
        <dbReference type="EMBL" id="KAK8836758.1"/>
    </source>
</evidence>
<protein>
    <submittedName>
        <fullName evidence="2">Uncharacterized protein</fullName>
    </submittedName>
</protein>
<name>A0ABR2GS45_9EUKA</name>
<dbReference type="EMBL" id="JAPFFF010000063">
    <property type="protein sequence ID" value="KAK8836758.1"/>
    <property type="molecule type" value="Genomic_DNA"/>
</dbReference>